<dbReference type="EMBL" id="JAAMPC010000015">
    <property type="protein sequence ID" value="KAG2256291.1"/>
    <property type="molecule type" value="Genomic_DNA"/>
</dbReference>
<keyword evidence="2" id="KW-1185">Reference proteome</keyword>
<evidence type="ECO:0000313" key="1">
    <source>
        <dbReference type="EMBL" id="KAG2256291.1"/>
    </source>
</evidence>
<dbReference type="AlphaFoldDB" id="A0A8X7TWN9"/>
<evidence type="ECO:0000313" key="2">
    <source>
        <dbReference type="Proteomes" id="UP000886595"/>
    </source>
</evidence>
<dbReference type="OrthoDB" id="1101306at2759"/>
<reference evidence="1 2" key="1">
    <citation type="submission" date="2020-02" db="EMBL/GenBank/DDBJ databases">
        <authorList>
            <person name="Ma Q."/>
            <person name="Huang Y."/>
            <person name="Song X."/>
            <person name="Pei D."/>
        </authorList>
    </citation>
    <scope>NUCLEOTIDE SEQUENCE [LARGE SCALE GENOMIC DNA]</scope>
    <source>
        <strain evidence="1">Sxm20200214</strain>
        <tissue evidence="1">Leaf</tissue>
    </source>
</reference>
<comment type="caution">
    <text evidence="1">The sequence shown here is derived from an EMBL/GenBank/DDBJ whole genome shotgun (WGS) entry which is preliminary data.</text>
</comment>
<dbReference type="Proteomes" id="UP000886595">
    <property type="component" value="Unassembled WGS sequence"/>
</dbReference>
<name>A0A8X7TWN9_BRACI</name>
<proteinExistence type="predicted"/>
<accession>A0A8X7TWN9</accession>
<protein>
    <submittedName>
        <fullName evidence="1">Uncharacterized protein</fullName>
    </submittedName>
</protein>
<organism evidence="1 2">
    <name type="scientific">Brassica carinata</name>
    <name type="common">Ethiopian mustard</name>
    <name type="synonym">Abyssinian cabbage</name>
    <dbReference type="NCBI Taxonomy" id="52824"/>
    <lineage>
        <taxon>Eukaryota</taxon>
        <taxon>Viridiplantae</taxon>
        <taxon>Streptophyta</taxon>
        <taxon>Embryophyta</taxon>
        <taxon>Tracheophyta</taxon>
        <taxon>Spermatophyta</taxon>
        <taxon>Magnoliopsida</taxon>
        <taxon>eudicotyledons</taxon>
        <taxon>Gunneridae</taxon>
        <taxon>Pentapetalae</taxon>
        <taxon>rosids</taxon>
        <taxon>malvids</taxon>
        <taxon>Brassicales</taxon>
        <taxon>Brassicaceae</taxon>
        <taxon>Brassiceae</taxon>
        <taxon>Brassica</taxon>
    </lineage>
</organism>
<sequence>MISQLNPLGIQHLIGILVTSYEHGLSHRRSLRALLRLQIIGIRTRQAGSSKLHVVVKGFTSTSTSWKKLFFFVRVYAALRRVVSYCLEVASDVLYQPSCSVSRGHYCDEGSAREWSFSGLPFVEEFEG</sequence>
<gene>
    <name evidence="1" type="ORF">Bca52824_075585</name>
</gene>